<accession>A0A811SG72</accession>
<dbReference type="Pfam" id="PF20235">
    <property type="entry name" value="PIR2-like_helical"/>
    <property type="match status" value="1"/>
</dbReference>
<gene>
    <name evidence="4" type="ORF">NCGR_LOCUS64381</name>
</gene>
<evidence type="ECO:0000259" key="2">
    <source>
        <dbReference type="Pfam" id="PF12274"/>
    </source>
</evidence>
<dbReference type="Proteomes" id="UP000604825">
    <property type="component" value="Unassembled WGS sequence"/>
</dbReference>
<dbReference type="InterPro" id="IPR046527">
    <property type="entry name" value="PIR2-like_helical"/>
</dbReference>
<protein>
    <submittedName>
        <fullName evidence="4">Uncharacterized protein</fullName>
    </submittedName>
</protein>
<evidence type="ECO:0000256" key="1">
    <source>
        <dbReference type="SAM" id="SignalP"/>
    </source>
</evidence>
<keyword evidence="5" id="KW-1185">Reference proteome</keyword>
<reference evidence="4" key="1">
    <citation type="submission" date="2020-10" db="EMBL/GenBank/DDBJ databases">
        <authorList>
            <person name="Han B."/>
            <person name="Lu T."/>
            <person name="Zhao Q."/>
            <person name="Huang X."/>
            <person name="Zhao Y."/>
        </authorList>
    </citation>
    <scope>NUCLEOTIDE SEQUENCE</scope>
</reference>
<feature type="domain" description="PIR2-like helical" evidence="3">
    <location>
        <begin position="1"/>
        <end position="43"/>
    </location>
</feature>
<dbReference type="OrthoDB" id="694302at2759"/>
<dbReference type="EMBL" id="CAJGYO010000019">
    <property type="protein sequence ID" value="CAD6340283.1"/>
    <property type="molecule type" value="Genomic_DNA"/>
</dbReference>
<keyword evidence="1" id="KW-0732">Signal</keyword>
<organism evidence="4 5">
    <name type="scientific">Miscanthus lutarioriparius</name>
    <dbReference type="NCBI Taxonomy" id="422564"/>
    <lineage>
        <taxon>Eukaryota</taxon>
        <taxon>Viridiplantae</taxon>
        <taxon>Streptophyta</taxon>
        <taxon>Embryophyta</taxon>
        <taxon>Tracheophyta</taxon>
        <taxon>Spermatophyta</taxon>
        <taxon>Magnoliopsida</taxon>
        <taxon>Liliopsida</taxon>
        <taxon>Poales</taxon>
        <taxon>Poaceae</taxon>
        <taxon>PACMAD clade</taxon>
        <taxon>Panicoideae</taxon>
        <taxon>Andropogonodae</taxon>
        <taxon>Andropogoneae</taxon>
        <taxon>Saccharinae</taxon>
        <taxon>Miscanthus</taxon>
    </lineage>
</organism>
<feature type="domain" description="DUF3615" evidence="2">
    <location>
        <begin position="237"/>
        <end position="343"/>
    </location>
</feature>
<dbReference type="PANTHER" id="PTHR33120">
    <property type="entry name" value="EXPRESSED PROTEIN-RELATED"/>
    <property type="match status" value="1"/>
</dbReference>
<dbReference type="AlphaFoldDB" id="A0A811SG72"/>
<name>A0A811SG72_9POAL</name>
<evidence type="ECO:0000313" key="5">
    <source>
        <dbReference type="Proteomes" id="UP000604825"/>
    </source>
</evidence>
<proteinExistence type="predicted"/>
<evidence type="ECO:0000313" key="4">
    <source>
        <dbReference type="EMBL" id="CAD6340283.1"/>
    </source>
</evidence>
<feature type="signal peptide" evidence="1">
    <location>
        <begin position="1"/>
        <end position="25"/>
    </location>
</feature>
<evidence type="ECO:0000259" key="3">
    <source>
        <dbReference type="Pfam" id="PF20235"/>
    </source>
</evidence>
<feature type="chain" id="PRO_5032934279" evidence="1">
    <location>
        <begin position="26"/>
        <end position="411"/>
    </location>
</feature>
<dbReference type="InterPro" id="IPR022059">
    <property type="entry name" value="DUF3615"/>
</dbReference>
<sequence length="411" mass="46251">MAQRSLHGLITFLTCLFPYLPVAEALAYLDAVDADPLAAAALIIARHGRNYYWMDPTIAAATMAMALKCGAVAAQHPDPSLLVKGWMSLSHHLHQIARPLSVPFSDFITGSFVLRNLQNESCNLEVQAMWELADNRLRAKLKLSGGGLLLPTGLPPIRTSMMRMLLAKIHGFYLKALCSLPKDELTGRCLSSIGTLLDHQQEPEPTVVGKSEYAEISRRVHRFWGLHDRVSSMVLAALEKFNRIHVGIPDSQYSLHVICGVNELVSGPKFCNHFLAHLPFKYQYSHINFLATLDAQPPKLFFAECNLDDHNDTWCVPVDWSRPVGGQARCFYCESHGNRIIHPALSVFHGFNFEEAFFGPDTKSFYDNNQIIFFKSVFADWVNSVEEEAIYNNYRLRDDDDGNGDSKRLRL</sequence>
<comment type="caution">
    <text evidence="4">The sequence shown here is derived from an EMBL/GenBank/DDBJ whole genome shotgun (WGS) entry which is preliminary data.</text>
</comment>
<dbReference type="Pfam" id="PF12274">
    <property type="entry name" value="DUF3615"/>
    <property type="match status" value="1"/>
</dbReference>
<dbReference type="PANTHER" id="PTHR33120:SF57">
    <property type="entry name" value="PIR2-LIKE HELICAL DOMAIN-CONTAINING PROTEIN"/>
    <property type="match status" value="1"/>
</dbReference>